<protein>
    <submittedName>
        <fullName evidence="1">Uncharacterized protein</fullName>
    </submittedName>
</protein>
<name>A0AAN9HPC4_CROPI</name>
<keyword evidence="2" id="KW-1185">Reference proteome</keyword>
<gene>
    <name evidence="1" type="ORF">RIF29_38080</name>
</gene>
<proteinExistence type="predicted"/>
<comment type="caution">
    <text evidence="1">The sequence shown here is derived from an EMBL/GenBank/DDBJ whole genome shotgun (WGS) entry which is preliminary data.</text>
</comment>
<dbReference type="Proteomes" id="UP001372338">
    <property type="component" value="Unassembled WGS sequence"/>
</dbReference>
<reference evidence="1 2" key="1">
    <citation type="submission" date="2024-01" db="EMBL/GenBank/DDBJ databases">
        <title>The genomes of 5 underutilized Papilionoideae crops provide insights into root nodulation and disease resistanc.</title>
        <authorList>
            <person name="Yuan L."/>
        </authorList>
    </citation>
    <scope>NUCLEOTIDE SEQUENCE [LARGE SCALE GENOMIC DNA]</scope>
    <source>
        <strain evidence="1">ZHUSHIDOU_FW_LH</strain>
        <tissue evidence="1">Leaf</tissue>
    </source>
</reference>
<evidence type="ECO:0000313" key="2">
    <source>
        <dbReference type="Proteomes" id="UP001372338"/>
    </source>
</evidence>
<dbReference type="AlphaFoldDB" id="A0AAN9HPC4"/>
<organism evidence="1 2">
    <name type="scientific">Crotalaria pallida</name>
    <name type="common">Smooth rattlebox</name>
    <name type="synonym">Crotalaria striata</name>
    <dbReference type="NCBI Taxonomy" id="3830"/>
    <lineage>
        <taxon>Eukaryota</taxon>
        <taxon>Viridiplantae</taxon>
        <taxon>Streptophyta</taxon>
        <taxon>Embryophyta</taxon>
        <taxon>Tracheophyta</taxon>
        <taxon>Spermatophyta</taxon>
        <taxon>Magnoliopsida</taxon>
        <taxon>eudicotyledons</taxon>
        <taxon>Gunneridae</taxon>
        <taxon>Pentapetalae</taxon>
        <taxon>rosids</taxon>
        <taxon>fabids</taxon>
        <taxon>Fabales</taxon>
        <taxon>Fabaceae</taxon>
        <taxon>Papilionoideae</taxon>
        <taxon>50 kb inversion clade</taxon>
        <taxon>genistoids sensu lato</taxon>
        <taxon>core genistoids</taxon>
        <taxon>Crotalarieae</taxon>
        <taxon>Crotalaria</taxon>
    </lineage>
</organism>
<sequence length="83" mass="9436">MRKLLHPKQSPNIIIAPFSQVLSCKKNKKIKNKNHACPTSTHRSLILPRFSNNQPTNNLNQCLSLSFLPCQISLLTLTPRVFL</sequence>
<accession>A0AAN9HPC4</accession>
<dbReference type="EMBL" id="JAYWIO010000008">
    <property type="protein sequence ID" value="KAK7243287.1"/>
    <property type="molecule type" value="Genomic_DNA"/>
</dbReference>
<evidence type="ECO:0000313" key="1">
    <source>
        <dbReference type="EMBL" id="KAK7243287.1"/>
    </source>
</evidence>